<dbReference type="InterPro" id="IPR012657">
    <property type="entry name" value="23S_rRNA-intervening_sequence"/>
</dbReference>
<name>A0A1F7IQB2_9BACT</name>
<dbReference type="AlphaFoldDB" id="A0A1F7IQB2"/>
<dbReference type="Proteomes" id="UP000178040">
    <property type="component" value="Unassembled WGS sequence"/>
</dbReference>
<dbReference type="SUPFAM" id="SSF158446">
    <property type="entry name" value="IVS-encoded protein-like"/>
    <property type="match status" value="1"/>
</dbReference>
<dbReference type="NCBIfam" id="TIGR02436">
    <property type="entry name" value="four helix bundle protein"/>
    <property type="match status" value="1"/>
</dbReference>
<dbReference type="PANTHER" id="PTHR38471">
    <property type="entry name" value="FOUR HELIX BUNDLE PROTEIN"/>
    <property type="match status" value="1"/>
</dbReference>
<comment type="caution">
    <text evidence="1">The sequence shown here is derived from an EMBL/GenBank/DDBJ whole genome shotgun (WGS) entry which is preliminary data.</text>
</comment>
<evidence type="ECO:0000313" key="1">
    <source>
        <dbReference type="EMBL" id="OGK45558.1"/>
    </source>
</evidence>
<proteinExistence type="predicted"/>
<organism evidence="1 2">
    <name type="scientific">Candidatus Roizmanbacteria bacterium RIFCSPLOWO2_01_FULL_37_16</name>
    <dbReference type="NCBI Taxonomy" id="1802058"/>
    <lineage>
        <taxon>Bacteria</taxon>
        <taxon>Candidatus Roizmaniibacteriota</taxon>
    </lineage>
</organism>
<evidence type="ECO:0008006" key="3">
    <source>
        <dbReference type="Google" id="ProtNLM"/>
    </source>
</evidence>
<dbReference type="EMBL" id="MGAI01000005">
    <property type="protein sequence ID" value="OGK45558.1"/>
    <property type="molecule type" value="Genomic_DNA"/>
</dbReference>
<evidence type="ECO:0000313" key="2">
    <source>
        <dbReference type="Proteomes" id="UP000178040"/>
    </source>
</evidence>
<protein>
    <recommendedName>
        <fullName evidence="3">Four helix bundle protein</fullName>
    </recommendedName>
</protein>
<gene>
    <name evidence="1" type="ORF">A3B40_01135</name>
</gene>
<accession>A0A1F7IQB2</accession>
<dbReference type="PANTHER" id="PTHR38471:SF2">
    <property type="entry name" value="FOUR HELIX BUNDLE PROTEIN"/>
    <property type="match status" value="1"/>
</dbReference>
<dbReference type="Pfam" id="PF05635">
    <property type="entry name" value="23S_rRNA_IVP"/>
    <property type="match status" value="1"/>
</dbReference>
<dbReference type="Gene3D" id="1.20.1440.60">
    <property type="entry name" value="23S rRNA-intervening sequence"/>
    <property type="match status" value="1"/>
</dbReference>
<dbReference type="PIRSF" id="PIRSF035652">
    <property type="entry name" value="CHP02436"/>
    <property type="match status" value="1"/>
</dbReference>
<reference evidence="1 2" key="1">
    <citation type="journal article" date="2016" name="Nat. Commun.">
        <title>Thousands of microbial genomes shed light on interconnected biogeochemical processes in an aquifer system.</title>
        <authorList>
            <person name="Anantharaman K."/>
            <person name="Brown C.T."/>
            <person name="Hug L.A."/>
            <person name="Sharon I."/>
            <person name="Castelle C.J."/>
            <person name="Probst A.J."/>
            <person name="Thomas B.C."/>
            <person name="Singh A."/>
            <person name="Wilkins M.J."/>
            <person name="Karaoz U."/>
            <person name="Brodie E.L."/>
            <person name="Williams K.H."/>
            <person name="Hubbard S.S."/>
            <person name="Banfield J.F."/>
        </authorList>
    </citation>
    <scope>NUCLEOTIDE SEQUENCE [LARGE SCALE GENOMIC DNA]</scope>
</reference>
<sequence>MNNKEKTKEFKKRLYTFVLRLIKFVENLSENRTTKIIGDQLIRSGTSILGNYIEAYASSSRKDYTNFFNHSLKSANESKVWVAILRDCNYGDKKVAGWLLKELDEISQIFGSSILTLRGKKNI</sequence>
<dbReference type="InterPro" id="IPR036583">
    <property type="entry name" value="23S_rRNA_IVS_sf"/>
</dbReference>